<feature type="region of interest" description="Disordered" evidence="1">
    <location>
        <begin position="1"/>
        <end position="82"/>
    </location>
</feature>
<dbReference type="AlphaFoldDB" id="A0A6J4SAQ3"/>
<protein>
    <submittedName>
        <fullName evidence="2">Uncharacterized protein</fullName>
    </submittedName>
</protein>
<evidence type="ECO:0000256" key="1">
    <source>
        <dbReference type="SAM" id="MobiDB-lite"/>
    </source>
</evidence>
<evidence type="ECO:0000313" key="2">
    <source>
        <dbReference type="EMBL" id="CAA9486996.1"/>
    </source>
</evidence>
<gene>
    <name evidence="2" type="ORF">AVDCRST_MAG53-1069</name>
</gene>
<organism evidence="2">
    <name type="scientific">uncultured Solirubrobacteraceae bacterium</name>
    <dbReference type="NCBI Taxonomy" id="1162706"/>
    <lineage>
        <taxon>Bacteria</taxon>
        <taxon>Bacillati</taxon>
        <taxon>Actinomycetota</taxon>
        <taxon>Thermoleophilia</taxon>
        <taxon>Solirubrobacterales</taxon>
        <taxon>Solirubrobacteraceae</taxon>
        <taxon>environmental samples</taxon>
    </lineage>
</organism>
<reference evidence="2" key="1">
    <citation type="submission" date="2020-02" db="EMBL/GenBank/DDBJ databases">
        <authorList>
            <person name="Meier V. D."/>
        </authorList>
    </citation>
    <scope>NUCLEOTIDE SEQUENCE</scope>
    <source>
        <strain evidence="2">AVDCRST_MAG53</strain>
    </source>
</reference>
<proteinExistence type="predicted"/>
<sequence length="131" mass="14429">MALHGGRHPRRRDSRVHASSVRGACGNRRPLPRRRATRNPASIPRRALAEREADQLRRVDRRRAPTSGEADATGASRGVSASACFRQRLRARQPAGARTHCPALRVNSVDPAYTATAFQPPQRTADRRGGH</sequence>
<accession>A0A6J4SAQ3</accession>
<feature type="region of interest" description="Disordered" evidence="1">
    <location>
        <begin position="110"/>
        <end position="131"/>
    </location>
</feature>
<feature type="compositionally biased region" description="Basic and acidic residues" evidence="1">
    <location>
        <begin position="47"/>
        <end position="58"/>
    </location>
</feature>
<dbReference type="EMBL" id="CADCVR010000035">
    <property type="protein sequence ID" value="CAA9486996.1"/>
    <property type="molecule type" value="Genomic_DNA"/>
</dbReference>
<name>A0A6J4SAQ3_9ACTN</name>
<feature type="compositionally biased region" description="Basic residues" evidence="1">
    <location>
        <begin position="1"/>
        <end position="14"/>
    </location>
</feature>